<feature type="domain" description="CNNM transmembrane" evidence="13">
    <location>
        <begin position="6"/>
        <end position="199"/>
    </location>
</feature>
<evidence type="ECO:0000259" key="13">
    <source>
        <dbReference type="PROSITE" id="PS51846"/>
    </source>
</evidence>
<dbReference type="GO" id="GO:0050660">
    <property type="term" value="F:flavin adenine dinucleotide binding"/>
    <property type="evidence" value="ECO:0007669"/>
    <property type="project" value="InterPro"/>
</dbReference>
<proteinExistence type="inferred from homology"/>
<dbReference type="FunFam" id="3.10.580.10:FF:000002">
    <property type="entry name" value="Magnesium/cobalt efflux protein CorC"/>
    <property type="match status" value="1"/>
</dbReference>
<evidence type="ECO:0000256" key="5">
    <source>
        <dbReference type="ARBA" id="ARBA00022737"/>
    </source>
</evidence>
<feature type="transmembrane region" description="Helical" evidence="11">
    <location>
        <begin position="66"/>
        <end position="90"/>
    </location>
</feature>
<dbReference type="InterPro" id="IPR002550">
    <property type="entry name" value="CNNM"/>
</dbReference>
<dbReference type="InterPro" id="IPR044751">
    <property type="entry name" value="Ion_transp-like_CBS"/>
</dbReference>
<dbReference type="Pfam" id="PF00571">
    <property type="entry name" value="CBS"/>
    <property type="match status" value="2"/>
</dbReference>
<protein>
    <submittedName>
        <fullName evidence="14">DUF21 domain-containing protein</fullName>
    </submittedName>
</protein>
<keyword evidence="15" id="KW-1185">Reference proteome</keyword>
<organism evidence="14 15">
    <name type="scientific">Sneathiella litorea</name>
    <dbReference type="NCBI Taxonomy" id="2606216"/>
    <lineage>
        <taxon>Bacteria</taxon>
        <taxon>Pseudomonadati</taxon>
        <taxon>Pseudomonadota</taxon>
        <taxon>Alphaproteobacteria</taxon>
        <taxon>Sneathiellales</taxon>
        <taxon>Sneathiellaceae</taxon>
        <taxon>Sneathiella</taxon>
    </lineage>
</organism>
<feature type="domain" description="CBS" evidence="12">
    <location>
        <begin position="217"/>
        <end position="282"/>
    </location>
</feature>
<keyword evidence="7 9" id="KW-0129">CBS domain</keyword>
<keyword evidence="3" id="KW-1003">Cell membrane</keyword>
<accession>A0A6L8W4C4</accession>
<dbReference type="GO" id="GO:0005886">
    <property type="term" value="C:plasma membrane"/>
    <property type="evidence" value="ECO:0007669"/>
    <property type="project" value="UniProtKB-SubCell"/>
</dbReference>
<dbReference type="InterPro" id="IPR036318">
    <property type="entry name" value="FAD-bd_PCMH-like_sf"/>
</dbReference>
<evidence type="ECO:0000313" key="14">
    <source>
        <dbReference type="EMBL" id="MZR29280.1"/>
    </source>
</evidence>
<evidence type="ECO:0000313" key="15">
    <source>
        <dbReference type="Proteomes" id="UP000476030"/>
    </source>
</evidence>
<dbReference type="SUPFAM" id="SSF56176">
    <property type="entry name" value="FAD-binding/transporter-associated domain-like"/>
    <property type="match status" value="1"/>
</dbReference>
<dbReference type="PROSITE" id="PS51846">
    <property type="entry name" value="CNNM"/>
    <property type="match status" value="1"/>
</dbReference>
<dbReference type="PANTHER" id="PTHR22777:SF32">
    <property type="entry name" value="UPF0053 INNER MEMBRANE PROTEIN YFJD"/>
    <property type="match status" value="1"/>
</dbReference>
<reference evidence="14 15" key="1">
    <citation type="submission" date="2019-12" db="EMBL/GenBank/DDBJ databases">
        <title>Snethiella sp. nov. sp. isolated from sea sand.</title>
        <authorList>
            <person name="Kim J."/>
            <person name="Jeong S.E."/>
            <person name="Jung H.S."/>
            <person name="Jeon C.O."/>
        </authorList>
    </citation>
    <scope>NUCLEOTIDE SEQUENCE [LARGE SCALE GENOMIC DNA]</scope>
    <source>
        <strain evidence="14 15">DP05</strain>
    </source>
</reference>
<evidence type="ECO:0000256" key="6">
    <source>
        <dbReference type="ARBA" id="ARBA00022989"/>
    </source>
</evidence>
<dbReference type="InterPro" id="IPR046342">
    <property type="entry name" value="CBS_dom_sf"/>
</dbReference>
<name>A0A6L8W4C4_9PROT</name>
<dbReference type="InterPro" id="IPR016169">
    <property type="entry name" value="FAD-bd_PCMH_sub2"/>
</dbReference>
<dbReference type="SUPFAM" id="SSF54631">
    <property type="entry name" value="CBS-domain pair"/>
    <property type="match status" value="1"/>
</dbReference>
<dbReference type="Gene3D" id="3.30.465.10">
    <property type="match status" value="1"/>
</dbReference>
<feature type="transmembrane region" description="Helical" evidence="11">
    <location>
        <begin position="128"/>
        <end position="154"/>
    </location>
</feature>
<keyword evidence="4 10" id="KW-0812">Transmembrane</keyword>
<dbReference type="RefSeq" id="WP_161313764.1">
    <property type="nucleotide sequence ID" value="NZ_WTUW01000001.1"/>
</dbReference>
<dbReference type="InterPro" id="IPR000644">
    <property type="entry name" value="CBS_dom"/>
</dbReference>
<feature type="domain" description="CBS" evidence="12">
    <location>
        <begin position="285"/>
        <end position="345"/>
    </location>
</feature>
<feature type="transmembrane region" description="Helical" evidence="11">
    <location>
        <begin position="96"/>
        <end position="116"/>
    </location>
</feature>
<dbReference type="PANTHER" id="PTHR22777">
    <property type="entry name" value="HEMOLYSIN-RELATED"/>
    <property type="match status" value="1"/>
</dbReference>
<comment type="caution">
    <text evidence="14">The sequence shown here is derived from an EMBL/GenBank/DDBJ whole genome shotgun (WGS) entry which is preliminary data.</text>
</comment>
<dbReference type="SMART" id="SM00116">
    <property type="entry name" value="CBS"/>
    <property type="match status" value="2"/>
</dbReference>
<evidence type="ECO:0000256" key="1">
    <source>
        <dbReference type="ARBA" id="ARBA00004651"/>
    </source>
</evidence>
<dbReference type="Pfam" id="PF03471">
    <property type="entry name" value="CorC_HlyC"/>
    <property type="match status" value="1"/>
</dbReference>
<comment type="similarity">
    <text evidence="2">Belongs to the UPF0053 family. Hemolysin C subfamily.</text>
</comment>
<dbReference type="PROSITE" id="PS51371">
    <property type="entry name" value="CBS"/>
    <property type="match status" value="2"/>
</dbReference>
<dbReference type="SMART" id="SM01091">
    <property type="entry name" value="CorC_HlyC"/>
    <property type="match status" value="1"/>
</dbReference>
<evidence type="ECO:0000256" key="2">
    <source>
        <dbReference type="ARBA" id="ARBA00006446"/>
    </source>
</evidence>
<evidence type="ECO:0000256" key="8">
    <source>
        <dbReference type="ARBA" id="ARBA00023136"/>
    </source>
</evidence>
<dbReference type="EMBL" id="WTUW01000001">
    <property type="protein sequence ID" value="MZR29280.1"/>
    <property type="molecule type" value="Genomic_DNA"/>
</dbReference>
<evidence type="ECO:0000256" key="3">
    <source>
        <dbReference type="ARBA" id="ARBA00022475"/>
    </source>
</evidence>
<evidence type="ECO:0000256" key="4">
    <source>
        <dbReference type="ARBA" id="ARBA00022692"/>
    </source>
</evidence>
<keyword evidence="5" id="KW-0677">Repeat</keyword>
<evidence type="ECO:0000256" key="11">
    <source>
        <dbReference type="SAM" id="Phobius"/>
    </source>
</evidence>
<feature type="transmembrane region" description="Helical" evidence="11">
    <location>
        <begin position="12"/>
        <end position="34"/>
    </location>
</feature>
<evidence type="ECO:0000259" key="12">
    <source>
        <dbReference type="PROSITE" id="PS51371"/>
    </source>
</evidence>
<sequence>MDTGETNLELIFLPLSIFLLLLFSAFFSGSETALTGASRARLHQMEQSGNHRAGLVNRLRDKHTKLISAILLGNNLVNILASALATSIFISLFGDIGVAYATIVMTVLVLVFAEVLPKTVALRRTIPVALFVAPLLRPTVFVLSPVVMGINYIVDVTLSLVGIKGHDGDTDTLTDAAQDELRGAIDLHSEDAGVIMHERYMLDTILDMDEVDLEDIMVHRKNVEMVDAEKPLREVIDQVLGSPYTRLPLWKNNPENIIGIIHAKDMLRALIPLAGDYEKLDIETIATEPWFVPETTTLRSQLNAFLERKSHFALVVDEYGALMGLVTLEDILEEIVGDIADEHDLAVSDVRLLKDGSIISKGDVTIRDLNRQLNWALPDEEAATIAGLVIHEAQIIPEIGQAFIFHGYKFEVLKKDLNQITELRVTSLDL</sequence>
<keyword evidence="6 10" id="KW-1133">Transmembrane helix</keyword>
<gene>
    <name evidence="14" type="ORF">GQE98_01400</name>
</gene>
<evidence type="ECO:0000256" key="7">
    <source>
        <dbReference type="ARBA" id="ARBA00023122"/>
    </source>
</evidence>
<dbReference type="Pfam" id="PF01595">
    <property type="entry name" value="CNNM"/>
    <property type="match status" value="1"/>
</dbReference>
<evidence type="ECO:0000256" key="10">
    <source>
        <dbReference type="PROSITE-ProRule" id="PRU01193"/>
    </source>
</evidence>
<dbReference type="InterPro" id="IPR005170">
    <property type="entry name" value="Transptr-assoc_dom"/>
</dbReference>
<dbReference type="Proteomes" id="UP000476030">
    <property type="component" value="Unassembled WGS sequence"/>
</dbReference>
<comment type="subcellular location">
    <subcellularLocation>
        <location evidence="1">Cell membrane</location>
        <topology evidence="1">Multi-pass membrane protein</topology>
    </subcellularLocation>
</comment>
<evidence type="ECO:0000256" key="9">
    <source>
        <dbReference type="PROSITE-ProRule" id="PRU00703"/>
    </source>
</evidence>
<dbReference type="Gene3D" id="3.10.580.10">
    <property type="entry name" value="CBS-domain"/>
    <property type="match status" value="1"/>
</dbReference>
<keyword evidence="8 10" id="KW-0472">Membrane</keyword>
<dbReference type="CDD" id="cd04590">
    <property type="entry name" value="CBS_pair_CorC_HlyC_assoc"/>
    <property type="match status" value="1"/>
</dbReference>
<dbReference type="AlphaFoldDB" id="A0A6L8W4C4"/>